<feature type="compositionally biased region" description="Polar residues" evidence="1">
    <location>
        <begin position="1004"/>
        <end position="1056"/>
    </location>
</feature>
<dbReference type="Proteomes" id="UP000663869">
    <property type="component" value="Unassembled WGS sequence"/>
</dbReference>
<dbReference type="InterPro" id="IPR041282">
    <property type="entry name" value="FYVE_2"/>
</dbReference>
<evidence type="ECO:0000259" key="2">
    <source>
        <dbReference type="PROSITE" id="PS50004"/>
    </source>
</evidence>
<dbReference type="PANTHER" id="PTHR45716">
    <property type="entry name" value="BITESIZE, ISOFORM I"/>
    <property type="match status" value="1"/>
</dbReference>
<evidence type="ECO:0000256" key="1">
    <source>
        <dbReference type="SAM" id="MobiDB-lite"/>
    </source>
</evidence>
<proteinExistence type="predicted"/>
<evidence type="ECO:0000313" key="4">
    <source>
        <dbReference type="EMBL" id="CAF3729247.1"/>
    </source>
</evidence>
<dbReference type="InterPro" id="IPR010911">
    <property type="entry name" value="Rab_BD"/>
</dbReference>
<feature type="compositionally biased region" description="Polar residues" evidence="1">
    <location>
        <begin position="253"/>
        <end position="271"/>
    </location>
</feature>
<dbReference type="InterPro" id="IPR035892">
    <property type="entry name" value="C2_domain_sf"/>
</dbReference>
<feature type="compositionally biased region" description="Polar residues" evidence="1">
    <location>
        <begin position="832"/>
        <end position="844"/>
    </location>
</feature>
<feature type="region of interest" description="Disordered" evidence="1">
    <location>
        <begin position="503"/>
        <end position="553"/>
    </location>
</feature>
<dbReference type="InterPro" id="IPR011011">
    <property type="entry name" value="Znf_FYVE_PHD"/>
</dbReference>
<gene>
    <name evidence="4" type="ORF">FME351_LOCUS29577</name>
</gene>
<feature type="domain" description="C2" evidence="2">
    <location>
        <begin position="1341"/>
        <end position="1461"/>
    </location>
</feature>
<feature type="region of interest" description="Disordered" evidence="1">
    <location>
        <begin position="824"/>
        <end position="845"/>
    </location>
</feature>
<organism evidence="4 5">
    <name type="scientific">Rotaria socialis</name>
    <dbReference type="NCBI Taxonomy" id="392032"/>
    <lineage>
        <taxon>Eukaryota</taxon>
        <taxon>Metazoa</taxon>
        <taxon>Spiralia</taxon>
        <taxon>Gnathifera</taxon>
        <taxon>Rotifera</taxon>
        <taxon>Eurotatoria</taxon>
        <taxon>Bdelloidea</taxon>
        <taxon>Philodinida</taxon>
        <taxon>Philodinidae</taxon>
        <taxon>Rotaria</taxon>
    </lineage>
</organism>
<dbReference type="GO" id="GO:0042043">
    <property type="term" value="F:neurexin family protein binding"/>
    <property type="evidence" value="ECO:0007669"/>
    <property type="project" value="TreeGrafter"/>
</dbReference>
<feature type="compositionally biased region" description="Polar residues" evidence="1">
    <location>
        <begin position="503"/>
        <end position="537"/>
    </location>
</feature>
<feature type="region of interest" description="Disordered" evidence="1">
    <location>
        <begin position="316"/>
        <end position="362"/>
    </location>
</feature>
<dbReference type="EMBL" id="CAJNYU010004144">
    <property type="protein sequence ID" value="CAF3729247.1"/>
    <property type="molecule type" value="Genomic_DNA"/>
</dbReference>
<feature type="region of interest" description="Disordered" evidence="1">
    <location>
        <begin position="1"/>
        <end position="20"/>
    </location>
</feature>
<dbReference type="CDD" id="cd15747">
    <property type="entry name" value="FYVE_Slp3_4_5"/>
    <property type="match status" value="1"/>
</dbReference>
<feature type="compositionally biased region" description="Polar residues" evidence="1">
    <location>
        <begin position="973"/>
        <end position="997"/>
    </location>
</feature>
<dbReference type="GO" id="GO:0031267">
    <property type="term" value="F:small GTPase binding"/>
    <property type="evidence" value="ECO:0007669"/>
    <property type="project" value="InterPro"/>
</dbReference>
<dbReference type="Pfam" id="PF00168">
    <property type="entry name" value="C2"/>
    <property type="match status" value="2"/>
</dbReference>
<evidence type="ECO:0000313" key="5">
    <source>
        <dbReference type="Proteomes" id="UP000663869"/>
    </source>
</evidence>
<evidence type="ECO:0000259" key="3">
    <source>
        <dbReference type="PROSITE" id="PS50916"/>
    </source>
</evidence>
<dbReference type="PROSITE" id="PS50004">
    <property type="entry name" value="C2"/>
    <property type="match status" value="2"/>
</dbReference>
<dbReference type="SUPFAM" id="SSF49562">
    <property type="entry name" value="C2 domain (Calcium/lipid-binding domain, CaLB)"/>
    <property type="match status" value="2"/>
</dbReference>
<dbReference type="GO" id="GO:0006887">
    <property type="term" value="P:exocytosis"/>
    <property type="evidence" value="ECO:0007669"/>
    <property type="project" value="TreeGrafter"/>
</dbReference>
<feature type="domain" description="RabBD" evidence="3">
    <location>
        <begin position="26"/>
        <end position="141"/>
    </location>
</feature>
<dbReference type="PANTHER" id="PTHR45716:SF2">
    <property type="entry name" value="BITESIZE, ISOFORM I"/>
    <property type="match status" value="1"/>
</dbReference>
<dbReference type="SUPFAM" id="SSF57903">
    <property type="entry name" value="FYVE/PHD zinc finger"/>
    <property type="match status" value="1"/>
</dbReference>
<dbReference type="InterPro" id="IPR013083">
    <property type="entry name" value="Znf_RING/FYVE/PHD"/>
</dbReference>
<dbReference type="GO" id="GO:0070382">
    <property type="term" value="C:exocytic vesicle"/>
    <property type="evidence" value="ECO:0007669"/>
    <property type="project" value="TreeGrafter"/>
</dbReference>
<dbReference type="InterPro" id="IPR000008">
    <property type="entry name" value="C2_dom"/>
</dbReference>
<sequence>MTRNNQKSEPAPLPTAANIEDHLPGLPDLSLFRDDEKQHILNVLLRDENLRNQHLKRFVQLKQEVASLREKSQTKSSSMCARCLTPFGYIFNTGDTCPKCAAKVCKQCRLIYNLNDNTWLCQLCCKQMQLMSYSGEWIYLLQIFTNSTSHSPGGSHKSFQLFSSTQNLNAVSSSDSEPEDLLSKTHHHSRFNPQIVESSETRSNDPTARVMVQKKYDEQRLAYIKHRVEKRPKNASATQPLPRKAHRHPLSPDTRNSSSDEGNTSVNQSKNHLNRNLGKGKPSLLNSKDILKANSNQSLKTSRNEIDNKSIQSSQLITRVRKADKDKLKVPRRQQSLNRGSLLSLVSKTSEKSSSKSISASMQSLRNAVHRISHSKVLSGSPSSIHSAKEVKPDLLTSSTLNYEDAVSLQVPDIHSRSIEKLSPLTQSNMPSFYPSTRHRTLITKQLSNHDDDDPDSIYKETFIIEIFQHWKAKALEHQHSIDNPENLPAANHFTQALASEISSTETPTTQLVPCESTSNNNKNEPPNVIQSQTSTVAIKKRTSPLPTSNTRRKIPTEKNIIPCTEVVNPNLLGPSPKNKHGATNATVTAATTKKPLKASTIFIEPKKTQPSLPPRLFSSFPLDESNQTKRKATVEKQHSFDDAQIFHSTSPTWTPKSHIMPTRSYAHSLYDDETSSDESNHESLLIRNKRYLKRTPSIQEKHTPFDASNLVIPSAIYIIDPDGNSQPFDLHDDAVEEYFRTGRIVEHDSVATSKYFSNLNSVPTYSSVLVIAKTPSVEEINSNRHVLHSIGEEVEEEELVNKFSRSGSILSRQLNRIEASVKSQKMKFNTRKTGTNSNQTENNPILLPRRWSDSVVSDEDDEYLRLPQRALPKPSSASSVTKQTVTSSPKLSIGKYILKKLHLIPSTSMNDNSNAYSPTTKPPRFKRTFFLLSYLQLNFYLLILELFQYLDSRTNLQTPQSSVDEPKPAATVSRQSSVNEFVLTSTTKQQSTPSLTNKDESHQVQSLKSTVKPQPKQSFTNTFEPQQKASLQSTTEPSRTSNFTNKMELQQTPRLKNSAELHQRTSLRSTAESPQTTNLTNTTEPSQTFSLTNNTDLQQRTSLRSTAEPPQTPDLINTARLQQTSSLTDTKDSIGKANNENKAASIENQITTADHDRADVRVEKKKLGLSKIKSSLTDLYTSQSSLNSAFGDTKSHYSLDISGTIELKLRYNMNKGALDVFIKKCTDLARVKRNQAPNPYCKLYLLPDNSKTSKQKTTVKKDTIEPEYDEVFYYQLNNEDFNSRILWISVWSHASLGSNYFLGEIHIPFNNCILDRFEEYTLLARMSKDSLPQTISQTDDSNELSFDLTFITNSMNIEIGTLQINAIQGKNVKYGKHSDIICKGVLMPGVIKRKLAISRKGPSPKWDIPLRWENLSRNNLKNISIEISLWRQERFRKTMMSFVRLTATHVQFDDKFSKSFDSTDAEKFAWDLFLQKPTQTHHIQLPLRPATN</sequence>
<feature type="compositionally biased region" description="Polar residues" evidence="1">
    <location>
        <begin position="1065"/>
        <end position="1110"/>
    </location>
</feature>
<feature type="compositionally biased region" description="Polar residues" evidence="1">
    <location>
        <begin position="1137"/>
        <end position="1147"/>
    </location>
</feature>
<name>A0A818WPP0_9BILA</name>
<dbReference type="Pfam" id="PF02318">
    <property type="entry name" value="FYVE_2"/>
    <property type="match status" value="1"/>
</dbReference>
<feature type="region of interest" description="Disordered" evidence="1">
    <location>
        <begin position="170"/>
        <end position="286"/>
    </location>
</feature>
<dbReference type="PROSITE" id="PS50916">
    <property type="entry name" value="RABBD"/>
    <property type="match status" value="1"/>
</dbReference>
<dbReference type="CDD" id="cd08521">
    <property type="entry name" value="C2A_SLP"/>
    <property type="match status" value="1"/>
</dbReference>
<dbReference type="Gene3D" id="2.60.40.150">
    <property type="entry name" value="C2 domain"/>
    <property type="match status" value="2"/>
</dbReference>
<comment type="caution">
    <text evidence="4">The sequence shown here is derived from an EMBL/GenBank/DDBJ whole genome shotgun (WGS) entry which is preliminary data.</text>
</comment>
<dbReference type="GO" id="GO:0006886">
    <property type="term" value="P:intracellular protein transport"/>
    <property type="evidence" value="ECO:0007669"/>
    <property type="project" value="InterPro"/>
</dbReference>
<dbReference type="SMART" id="SM00239">
    <property type="entry name" value="C2"/>
    <property type="match status" value="1"/>
</dbReference>
<dbReference type="Gene3D" id="3.30.40.10">
    <property type="entry name" value="Zinc/RING finger domain, C3HC4 (zinc finger)"/>
    <property type="match status" value="1"/>
</dbReference>
<reference evidence="4" key="1">
    <citation type="submission" date="2021-02" db="EMBL/GenBank/DDBJ databases">
        <authorList>
            <person name="Nowell W R."/>
        </authorList>
    </citation>
    <scope>NUCLEOTIDE SEQUENCE</scope>
</reference>
<feature type="region of interest" description="Disordered" evidence="1">
    <location>
        <begin position="958"/>
        <end position="1147"/>
    </location>
</feature>
<feature type="domain" description="C2" evidence="2">
    <location>
        <begin position="1202"/>
        <end position="1323"/>
    </location>
</feature>
<protein>
    <submittedName>
        <fullName evidence="4">Uncharacterized protein</fullName>
    </submittedName>
</protein>
<feature type="compositionally biased region" description="Polar residues" evidence="1">
    <location>
        <begin position="1120"/>
        <end position="1129"/>
    </location>
</feature>
<dbReference type="GO" id="GO:0005886">
    <property type="term" value="C:plasma membrane"/>
    <property type="evidence" value="ECO:0007669"/>
    <property type="project" value="TreeGrafter"/>
</dbReference>
<accession>A0A818WPP0</accession>